<organism evidence="1 2">
    <name type="scientific">Agrobacterium tumefaciens str. Kerr 14</name>
    <dbReference type="NCBI Taxonomy" id="1183424"/>
    <lineage>
        <taxon>Bacteria</taxon>
        <taxon>Pseudomonadati</taxon>
        <taxon>Pseudomonadota</taxon>
        <taxon>Alphaproteobacteria</taxon>
        <taxon>Hyphomicrobiales</taxon>
        <taxon>Rhizobiaceae</taxon>
        <taxon>Rhizobium/Agrobacterium group</taxon>
        <taxon>Agrobacterium</taxon>
        <taxon>Agrobacterium tumefaciens complex</taxon>
    </lineage>
</organism>
<dbReference type="RefSeq" id="WP_003509983.1">
    <property type="nucleotide sequence ID" value="NZ_LT009730.1"/>
</dbReference>
<name>A0A1S7QBB3_AGRTU</name>
<proteinExistence type="predicted"/>
<gene>
    <name evidence="1" type="primary">vapB</name>
    <name evidence="1" type="ORF">AGR4C_Cc70056</name>
</gene>
<sequence length="69" mass="7815">MRVTIDLDDDLMAEAMEITGLSTVEATVGRALREFVRVHWQRRALEELRGIGWEGNLDEIRDGSGKDDV</sequence>
<dbReference type="GeneID" id="92923412"/>
<dbReference type="EMBL" id="FBWC01000016">
    <property type="protein sequence ID" value="CUX33940.1"/>
    <property type="molecule type" value="Genomic_DNA"/>
</dbReference>
<dbReference type="AlphaFoldDB" id="A0A1S7QBB3"/>
<protein>
    <submittedName>
        <fullName evidence="1">Antitoxin VapB11</fullName>
    </submittedName>
</protein>
<accession>A0A1S7QBB3</accession>
<dbReference type="Proteomes" id="UP000191897">
    <property type="component" value="Unassembled WGS sequence"/>
</dbReference>
<evidence type="ECO:0000313" key="1">
    <source>
        <dbReference type="EMBL" id="CUX33940.1"/>
    </source>
</evidence>
<dbReference type="Pfam" id="PF09957">
    <property type="entry name" value="VapB_antitoxin"/>
    <property type="match status" value="1"/>
</dbReference>
<evidence type="ECO:0000313" key="2">
    <source>
        <dbReference type="Proteomes" id="UP000191897"/>
    </source>
</evidence>
<reference evidence="1 2" key="1">
    <citation type="submission" date="2016-01" db="EMBL/GenBank/DDBJ databases">
        <authorList>
            <person name="Oliw E.H."/>
        </authorList>
    </citation>
    <scope>NUCLEOTIDE SEQUENCE [LARGE SCALE GENOMIC DNA]</scope>
    <source>
        <strain evidence="1 2">Kerr 14</strain>
    </source>
</reference>
<dbReference type="InterPro" id="IPR019239">
    <property type="entry name" value="VapB_antitoxin"/>
</dbReference>